<evidence type="ECO:0000313" key="4">
    <source>
        <dbReference type="Proteomes" id="UP001161247"/>
    </source>
</evidence>
<dbReference type="EMBL" id="OX459119">
    <property type="protein sequence ID" value="CAI9093625.1"/>
    <property type="molecule type" value="Genomic_DNA"/>
</dbReference>
<feature type="repeat" description="PPR" evidence="2">
    <location>
        <begin position="467"/>
        <end position="497"/>
    </location>
</feature>
<dbReference type="InterPro" id="IPR046848">
    <property type="entry name" value="E_motif"/>
</dbReference>
<dbReference type="InterPro" id="IPR002885">
    <property type="entry name" value="PPR_rpt"/>
</dbReference>
<keyword evidence="4" id="KW-1185">Reference proteome</keyword>
<evidence type="ECO:0000313" key="3">
    <source>
        <dbReference type="EMBL" id="CAI9093625.1"/>
    </source>
</evidence>
<dbReference type="Gene3D" id="1.25.40.10">
    <property type="entry name" value="Tetratricopeptide repeat domain"/>
    <property type="match status" value="3"/>
</dbReference>
<feature type="repeat" description="PPR" evidence="2">
    <location>
        <begin position="432"/>
        <end position="466"/>
    </location>
</feature>
<dbReference type="InterPro" id="IPR046960">
    <property type="entry name" value="PPR_At4g14850-like_plant"/>
</dbReference>
<dbReference type="Pfam" id="PF13041">
    <property type="entry name" value="PPR_2"/>
    <property type="match status" value="1"/>
</dbReference>
<organism evidence="3 4">
    <name type="scientific">Oldenlandia corymbosa var. corymbosa</name>
    <dbReference type="NCBI Taxonomy" id="529605"/>
    <lineage>
        <taxon>Eukaryota</taxon>
        <taxon>Viridiplantae</taxon>
        <taxon>Streptophyta</taxon>
        <taxon>Embryophyta</taxon>
        <taxon>Tracheophyta</taxon>
        <taxon>Spermatophyta</taxon>
        <taxon>Magnoliopsida</taxon>
        <taxon>eudicotyledons</taxon>
        <taxon>Gunneridae</taxon>
        <taxon>Pentapetalae</taxon>
        <taxon>asterids</taxon>
        <taxon>lamiids</taxon>
        <taxon>Gentianales</taxon>
        <taxon>Rubiaceae</taxon>
        <taxon>Rubioideae</taxon>
        <taxon>Spermacoceae</taxon>
        <taxon>Hedyotis-Oldenlandia complex</taxon>
        <taxon>Oldenlandia</taxon>
    </lineage>
</organism>
<dbReference type="Pfam" id="PF20431">
    <property type="entry name" value="E_motif"/>
    <property type="match status" value="1"/>
</dbReference>
<feature type="repeat" description="PPR" evidence="2">
    <location>
        <begin position="397"/>
        <end position="431"/>
    </location>
</feature>
<accession>A0AAV1CE15</accession>
<dbReference type="Pfam" id="PF12854">
    <property type="entry name" value="PPR_1"/>
    <property type="match status" value="1"/>
</dbReference>
<dbReference type="Pfam" id="PF01535">
    <property type="entry name" value="PPR"/>
    <property type="match status" value="6"/>
</dbReference>
<keyword evidence="1" id="KW-0677">Repeat</keyword>
<dbReference type="GO" id="GO:0003723">
    <property type="term" value="F:RNA binding"/>
    <property type="evidence" value="ECO:0007669"/>
    <property type="project" value="InterPro"/>
</dbReference>
<dbReference type="Proteomes" id="UP001161247">
    <property type="component" value="Chromosome 2"/>
</dbReference>
<dbReference type="FunFam" id="1.25.40.10:FF:001097">
    <property type="entry name" value="Pentatricopeptide repeat-containing protein At4g22760"/>
    <property type="match status" value="1"/>
</dbReference>
<dbReference type="AlphaFoldDB" id="A0AAV1CE15"/>
<evidence type="ECO:0000256" key="1">
    <source>
        <dbReference type="ARBA" id="ARBA00022737"/>
    </source>
</evidence>
<dbReference type="NCBIfam" id="TIGR00756">
    <property type="entry name" value="PPR"/>
    <property type="match status" value="8"/>
</dbReference>
<dbReference type="PANTHER" id="PTHR47926">
    <property type="entry name" value="PENTATRICOPEPTIDE REPEAT-CONTAINING PROTEIN"/>
    <property type="match status" value="1"/>
</dbReference>
<sequence>MQIPQLKTLLGGFLDIKLAKQIHGLILITGFHHLEPILVRQIIISAGNYHQNKVTQYVELILRHLRCKDVIPLGFAIRFLSQQGQSQDAVLLYVQLQGSGLIPNTFSIASALKSYGKMGCKSGGVSVHSHVHKFGFSKVVYVQTALMDFYSKMGDMRTARKVFDEMGLKNVVSWNSLLSGYVKSGELVMAQKVFDEMPERDTISWNTMLLGYCRACEMSRAYSVFREMPEKNSASWNVMIRGYVDAGKIEVAHGFLETMPQRDSISCITLISAYSKCADVESAEKIFYQEEKRDRLLYNAMIACYAQNGWPKEALHLYDEMFQPNLNIRPDKITLASAISACSQLGDAKRGSEIESCMGDLGIRMDDYLATALIDLHTKCGDINKACELFHGLQKKDVVAYTAMILGCGTHGRASDAVKLFENMINSEITPNLATFIGVLSAYNHAGLVEEGYSCFCSMQKYGLFPSVDHYSIIVDLLGKAGRLEEAYELIKEMPMQPHSGVWGALLLACSLHNNLELGEIAAAKCVQLEPDSTGYYSLLANIYASSGRWDESKQLREAVEEMSFDKVPGCSWMENAKAQRC</sequence>
<feature type="repeat" description="PPR" evidence="2">
    <location>
        <begin position="170"/>
        <end position="204"/>
    </location>
</feature>
<dbReference type="InterPro" id="IPR011990">
    <property type="entry name" value="TPR-like_helical_dom_sf"/>
</dbReference>
<gene>
    <name evidence="3" type="ORF">OLC1_LOCUS4987</name>
</gene>
<reference evidence="3" key="1">
    <citation type="submission" date="2023-03" db="EMBL/GenBank/DDBJ databases">
        <authorList>
            <person name="Julca I."/>
        </authorList>
    </citation>
    <scope>NUCLEOTIDE SEQUENCE</scope>
</reference>
<feature type="repeat" description="PPR" evidence="2">
    <location>
        <begin position="294"/>
        <end position="328"/>
    </location>
</feature>
<dbReference type="PROSITE" id="PS51375">
    <property type="entry name" value="PPR"/>
    <property type="match status" value="6"/>
</dbReference>
<dbReference type="GO" id="GO:0009451">
    <property type="term" value="P:RNA modification"/>
    <property type="evidence" value="ECO:0007669"/>
    <property type="project" value="InterPro"/>
</dbReference>
<dbReference type="PANTHER" id="PTHR47926:SF545">
    <property type="entry name" value="PENTACOTRIPEPTIDE-REPEAT REGION OF PRORP DOMAIN-CONTAINING PROTEIN"/>
    <property type="match status" value="1"/>
</dbReference>
<feature type="repeat" description="PPR" evidence="2">
    <location>
        <begin position="232"/>
        <end position="266"/>
    </location>
</feature>
<proteinExistence type="predicted"/>
<protein>
    <submittedName>
        <fullName evidence="3">OLC1v1029173C2</fullName>
    </submittedName>
</protein>
<evidence type="ECO:0000256" key="2">
    <source>
        <dbReference type="PROSITE-ProRule" id="PRU00708"/>
    </source>
</evidence>
<name>A0AAV1CE15_OLDCO</name>
<dbReference type="SUPFAM" id="SSF48452">
    <property type="entry name" value="TPR-like"/>
    <property type="match status" value="1"/>
</dbReference>